<dbReference type="Gene3D" id="1.10.340.30">
    <property type="entry name" value="Hypothetical protein, domain 2"/>
    <property type="match status" value="1"/>
</dbReference>
<evidence type="ECO:0000256" key="2">
    <source>
        <dbReference type="ARBA" id="ARBA00010817"/>
    </source>
</evidence>
<reference evidence="7 8" key="1">
    <citation type="journal article" date="2015" name="Nature">
        <title>rRNA introns, odd ribosomes, and small enigmatic genomes across a large radiation of phyla.</title>
        <authorList>
            <person name="Brown C.T."/>
            <person name="Hug L.A."/>
            <person name="Thomas B.C."/>
            <person name="Sharon I."/>
            <person name="Castelle C.J."/>
            <person name="Singh A."/>
            <person name="Wilkins M.J."/>
            <person name="Williams K.H."/>
            <person name="Banfield J.F."/>
        </authorList>
    </citation>
    <scope>NUCLEOTIDE SEQUENCE [LARGE SCALE GENOMIC DNA]</scope>
</reference>
<evidence type="ECO:0000256" key="1">
    <source>
        <dbReference type="ARBA" id="ARBA00000086"/>
    </source>
</evidence>
<dbReference type="GO" id="GO:0032131">
    <property type="term" value="F:alkylated DNA binding"/>
    <property type="evidence" value="ECO:0007669"/>
    <property type="project" value="TreeGrafter"/>
</dbReference>
<dbReference type="PANTHER" id="PTHR43003">
    <property type="entry name" value="DNA-3-METHYLADENINE GLYCOSYLASE"/>
    <property type="match status" value="1"/>
</dbReference>
<dbReference type="InterPro" id="IPR051912">
    <property type="entry name" value="Alkylbase_DNA_Glycosylase/TA"/>
</dbReference>
<sequence length="214" mass="24431">GHAPGGNGRNGLLRYNFLMWSEAEKFLRKDKYIGPLVKKWGSCTITPKLNIDYFQGLVGDIIGQQLSGRVADVIESRLKDKIKGRITPDKILNLKDEEVRSCGMAWSKVRAIKDLALKTKKGELKVKILNKLPDEEVRKELIAVKGIGPWTADMFLMFKLGRPDIFPVEDLGIRKGFEKVTGKRFDKVKSAKFAEKSWKPHRTVASWYLWRSLE</sequence>
<accession>A0A0G1PZ10</accession>
<dbReference type="InterPro" id="IPR000035">
    <property type="entry name" value="Alkylbase_DNA_glycsylse_CS"/>
</dbReference>
<dbReference type="FunFam" id="1.10.340.30:FF:000004">
    <property type="entry name" value="DNA-3-methyladenine glycosylase II"/>
    <property type="match status" value="1"/>
</dbReference>
<evidence type="ECO:0000313" key="7">
    <source>
        <dbReference type="EMBL" id="KKU10688.1"/>
    </source>
</evidence>
<organism evidence="7 8">
    <name type="scientific">Candidatus Woesebacteria bacterium GW2011_GWB1_45_5</name>
    <dbReference type="NCBI Taxonomy" id="1618581"/>
    <lineage>
        <taxon>Bacteria</taxon>
        <taxon>Candidatus Woeseibacteriota</taxon>
    </lineage>
</organism>
<dbReference type="GO" id="GO:0043916">
    <property type="term" value="F:DNA-7-methylguanine glycosylase activity"/>
    <property type="evidence" value="ECO:0007669"/>
    <property type="project" value="TreeGrafter"/>
</dbReference>
<evidence type="ECO:0000313" key="8">
    <source>
        <dbReference type="Proteomes" id="UP000034329"/>
    </source>
</evidence>
<dbReference type="GO" id="GO:0005737">
    <property type="term" value="C:cytoplasm"/>
    <property type="evidence" value="ECO:0007669"/>
    <property type="project" value="TreeGrafter"/>
</dbReference>
<keyword evidence="4" id="KW-0227">DNA damage</keyword>
<evidence type="ECO:0000256" key="5">
    <source>
        <dbReference type="ARBA" id="ARBA00023204"/>
    </source>
</evidence>
<dbReference type="Proteomes" id="UP000034329">
    <property type="component" value="Unassembled WGS sequence"/>
</dbReference>
<keyword evidence="5" id="KW-0234">DNA repair</keyword>
<dbReference type="GO" id="GO:0032993">
    <property type="term" value="C:protein-DNA complex"/>
    <property type="evidence" value="ECO:0007669"/>
    <property type="project" value="TreeGrafter"/>
</dbReference>
<evidence type="ECO:0000259" key="6">
    <source>
        <dbReference type="SMART" id="SM00478"/>
    </source>
</evidence>
<dbReference type="CDD" id="cd00056">
    <property type="entry name" value="ENDO3c"/>
    <property type="match status" value="1"/>
</dbReference>
<dbReference type="SUPFAM" id="SSF48150">
    <property type="entry name" value="DNA-glycosylase"/>
    <property type="match status" value="1"/>
</dbReference>
<dbReference type="Gene3D" id="1.10.1670.40">
    <property type="match status" value="1"/>
</dbReference>
<comment type="similarity">
    <text evidence="2">Belongs to the alkylbase DNA glycosidase AlkA family.</text>
</comment>
<comment type="catalytic activity">
    <reaction evidence="1">
        <text>Hydrolysis of alkylated DNA, releasing 3-methyladenine, 3-methylguanine, 7-methylguanine and 7-methyladenine.</text>
        <dbReference type="EC" id="3.2.2.21"/>
    </reaction>
</comment>
<dbReference type="AlphaFoldDB" id="A0A0G1PZ10"/>
<protein>
    <recommendedName>
        <fullName evidence="3">DNA-3-methyladenine glycosylase II</fullName>
        <ecNumber evidence="3">3.2.2.21</ecNumber>
    </recommendedName>
</protein>
<gene>
    <name evidence="7" type="ORF">UX13_C0005G0001</name>
</gene>
<dbReference type="GO" id="GO:0008725">
    <property type="term" value="F:DNA-3-methyladenine glycosylase activity"/>
    <property type="evidence" value="ECO:0007669"/>
    <property type="project" value="TreeGrafter"/>
</dbReference>
<dbReference type="InterPro" id="IPR011257">
    <property type="entry name" value="DNA_glycosylase"/>
</dbReference>
<comment type="caution">
    <text evidence="7">The sequence shown here is derived from an EMBL/GenBank/DDBJ whole genome shotgun (WGS) entry which is preliminary data.</text>
</comment>
<feature type="non-terminal residue" evidence="7">
    <location>
        <position position="1"/>
    </location>
</feature>
<evidence type="ECO:0000256" key="4">
    <source>
        <dbReference type="ARBA" id="ARBA00022763"/>
    </source>
</evidence>
<name>A0A0G1PZ10_9BACT</name>
<dbReference type="GO" id="GO:0006307">
    <property type="term" value="P:DNA alkylation repair"/>
    <property type="evidence" value="ECO:0007669"/>
    <property type="project" value="TreeGrafter"/>
</dbReference>
<dbReference type="GO" id="GO:0006285">
    <property type="term" value="P:base-excision repair, AP site formation"/>
    <property type="evidence" value="ECO:0007669"/>
    <property type="project" value="TreeGrafter"/>
</dbReference>
<dbReference type="PANTHER" id="PTHR43003:SF5">
    <property type="entry name" value="DNA-3-METHYLADENINE GLYCOSYLASE"/>
    <property type="match status" value="1"/>
</dbReference>
<dbReference type="PROSITE" id="PS00516">
    <property type="entry name" value="ALKYLBASE_DNA_GLYCOS"/>
    <property type="match status" value="1"/>
</dbReference>
<dbReference type="EC" id="3.2.2.21" evidence="3"/>
<proteinExistence type="inferred from homology"/>
<dbReference type="SMART" id="SM00478">
    <property type="entry name" value="ENDO3c"/>
    <property type="match status" value="1"/>
</dbReference>
<dbReference type="EMBL" id="LCLA01000005">
    <property type="protein sequence ID" value="KKU10688.1"/>
    <property type="molecule type" value="Genomic_DNA"/>
</dbReference>
<dbReference type="Pfam" id="PF00730">
    <property type="entry name" value="HhH-GPD"/>
    <property type="match status" value="1"/>
</dbReference>
<feature type="domain" description="HhH-GPD" evidence="6">
    <location>
        <begin position="62"/>
        <end position="214"/>
    </location>
</feature>
<dbReference type="InterPro" id="IPR003265">
    <property type="entry name" value="HhH-GPD_domain"/>
</dbReference>
<evidence type="ECO:0000256" key="3">
    <source>
        <dbReference type="ARBA" id="ARBA00012000"/>
    </source>
</evidence>